<name>A0A9Q3EDM7_9BASI</name>
<sequence length="681" mass="78782">MWLEPELDHSKLIPFGYKVHVLKLTNVSKVAEKSTVLRALTHEQYSDAMSKAHKPTESLPRKVREQQHCRVQLPVPNFSNPINRNVDSSTDTPSTVDPGPPVTRIQRLLVKGWDYVPHYDTAPQNINSNIDEQNILKDSRWLTRRSNQALLTDVVSYSKAIGDTQEREKWQDAMNAELSSLMQHNTGHLVPYPKDGSTVIGGMWQLTKKGNEFGEVYRYKTRWVVLGNHQVHMLHYSNTWSSVGQNETFKLLLSMTVNYNLVAYQFDVEAAFLHGDMDAVVYFKQVKGSEAPGKENWVWLLNRSLYGTKQAPRMWKEKFTKTLNQLNMFSAQFDDLLFINKERTLFRYLHVDDGFLVSKQEAEIKHFLKQLTKVFSLKMKRYPTQHLGYKIYWLRNGSLFLSQEPFARKILQQFNMNNCRPVKRPCNGNFAMMINEESRLFDKTMYQCGIRYVNYLSQHTRPDLVYTVNQLARFSTKPNVNHWNAFKHIFRYIKGTADWGIHYQARSKCDDSKPVLEGWADSDYANCSIDCKSISGNMVMVLGNPSSWLSKRQTITDQSTTEAEFISMNVCSKQLRWLSILLVNDMNIKMKKPVFYNDNSGSITISKQATLNPQTKHIEVRYQYLRQLVLNNTLEVCQVSTNDMIADGLTKPLSIAKLNELLPRMNVINREGVLKLDQGLI</sequence>
<keyword evidence="4" id="KW-1185">Reference proteome</keyword>
<dbReference type="InterPro" id="IPR013103">
    <property type="entry name" value="RVT_2"/>
</dbReference>
<evidence type="ECO:0000259" key="2">
    <source>
        <dbReference type="Pfam" id="PF07727"/>
    </source>
</evidence>
<proteinExistence type="predicted"/>
<dbReference type="Proteomes" id="UP000765509">
    <property type="component" value="Unassembled WGS sequence"/>
</dbReference>
<feature type="domain" description="Reverse transcriptase Ty1/copia-type" evidence="2">
    <location>
        <begin position="185"/>
        <end position="426"/>
    </location>
</feature>
<protein>
    <recommendedName>
        <fullName evidence="2">Reverse transcriptase Ty1/copia-type domain-containing protein</fullName>
    </recommendedName>
</protein>
<evidence type="ECO:0000313" key="3">
    <source>
        <dbReference type="EMBL" id="MBW0519048.1"/>
    </source>
</evidence>
<evidence type="ECO:0000313" key="4">
    <source>
        <dbReference type="Proteomes" id="UP000765509"/>
    </source>
</evidence>
<feature type="compositionally biased region" description="Polar residues" evidence="1">
    <location>
        <begin position="77"/>
        <end position="95"/>
    </location>
</feature>
<dbReference type="Pfam" id="PF07727">
    <property type="entry name" value="RVT_2"/>
    <property type="match status" value="1"/>
</dbReference>
<reference evidence="3" key="1">
    <citation type="submission" date="2021-03" db="EMBL/GenBank/DDBJ databases">
        <title>Draft genome sequence of rust myrtle Austropuccinia psidii MF-1, a brazilian biotype.</title>
        <authorList>
            <person name="Quecine M.C."/>
            <person name="Pachon D.M.R."/>
            <person name="Bonatelli M.L."/>
            <person name="Correr F.H."/>
            <person name="Franceschini L.M."/>
            <person name="Leite T.F."/>
            <person name="Margarido G.R.A."/>
            <person name="Almeida C.A."/>
            <person name="Ferrarezi J.A."/>
            <person name="Labate C.A."/>
        </authorList>
    </citation>
    <scope>NUCLEOTIDE SEQUENCE</scope>
    <source>
        <strain evidence="3">MF-1</strain>
    </source>
</reference>
<dbReference type="EMBL" id="AVOT02027065">
    <property type="protein sequence ID" value="MBW0519048.1"/>
    <property type="molecule type" value="Genomic_DNA"/>
</dbReference>
<evidence type="ECO:0000256" key="1">
    <source>
        <dbReference type="SAM" id="MobiDB-lite"/>
    </source>
</evidence>
<dbReference type="AlphaFoldDB" id="A0A9Q3EDM7"/>
<comment type="caution">
    <text evidence="3">The sequence shown here is derived from an EMBL/GenBank/DDBJ whole genome shotgun (WGS) entry which is preliminary data.</text>
</comment>
<gene>
    <name evidence="3" type="ORF">O181_058763</name>
</gene>
<dbReference type="OrthoDB" id="2506833at2759"/>
<feature type="region of interest" description="Disordered" evidence="1">
    <location>
        <begin position="75"/>
        <end position="101"/>
    </location>
</feature>
<dbReference type="PANTHER" id="PTHR11439:SF483">
    <property type="entry name" value="PEPTIDE SYNTHASE GLIP-LIKE, PUTATIVE (AFU_ORTHOLOGUE AFUA_3G12920)-RELATED"/>
    <property type="match status" value="1"/>
</dbReference>
<dbReference type="PANTHER" id="PTHR11439">
    <property type="entry name" value="GAG-POL-RELATED RETROTRANSPOSON"/>
    <property type="match status" value="1"/>
</dbReference>
<accession>A0A9Q3EDM7</accession>
<organism evidence="3 4">
    <name type="scientific">Austropuccinia psidii MF-1</name>
    <dbReference type="NCBI Taxonomy" id="1389203"/>
    <lineage>
        <taxon>Eukaryota</taxon>
        <taxon>Fungi</taxon>
        <taxon>Dikarya</taxon>
        <taxon>Basidiomycota</taxon>
        <taxon>Pucciniomycotina</taxon>
        <taxon>Pucciniomycetes</taxon>
        <taxon>Pucciniales</taxon>
        <taxon>Sphaerophragmiaceae</taxon>
        <taxon>Austropuccinia</taxon>
    </lineage>
</organism>
<dbReference type="CDD" id="cd09272">
    <property type="entry name" value="RNase_HI_RT_Ty1"/>
    <property type="match status" value="1"/>
</dbReference>